<reference evidence="2 3" key="1">
    <citation type="submission" date="2021-06" db="EMBL/GenBank/DDBJ databases">
        <authorList>
            <person name="Kallberg Y."/>
            <person name="Tangrot J."/>
            <person name="Rosling A."/>
        </authorList>
    </citation>
    <scope>NUCLEOTIDE SEQUENCE [LARGE SCALE GENOMIC DNA]</scope>
    <source>
        <strain evidence="2 3">120-4 pot B 10/14</strain>
    </source>
</reference>
<evidence type="ECO:0000313" key="2">
    <source>
        <dbReference type="EMBL" id="CAG8843916.1"/>
    </source>
</evidence>
<feature type="transmembrane region" description="Helical" evidence="1">
    <location>
        <begin position="57"/>
        <end position="77"/>
    </location>
</feature>
<sequence>MAIIIATEVLYFKKYGFSFNFNLQLFLRELLLKIVVGLVNIIIPIVIALIKLLKTKGYIFLHISGVIGHFFVFYKLLGQVNTASLLLFWTDLWCLICGIYYIIENSEELISFDYKLSDDDEKLDGNMSASMA</sequence>
<protein>
    <submittedName>
        <fullName evidence="2">44176_t:CDS:1</fullName>
    </submittedName>
</protein>
<evidence type="ECO:0000313" key="3">
    <source>
        <dbReference type="Proteomes" id="UP000789901"/>
    </source>
</evidence>
<feature type="transmembrane region" description="Helical" evidence="1">
    <location>
        <begin position="30"/>
        <end position="50"/>
    </location>
</feature>
<keyword evidence="1" id="KW-1133">Transmembrane helix</keyword>
<keyword evidence="3" id="KW-1185">Reference proteome</keyword>
<dbReference type="EMBL" id="CAJVQB010073990">
    <property type="protein sequence ID" value="CAG8843916.1"/>
    <property type="molecule type" value="Genomic_DNA"/>
</dbReference>
<accession>A0ABN7WZ06</accession>
<feature type="transmembrane region" description="Helical" evidence="1">
    <location>
        <begin position="83"/>
        <end position="103"/>
    </location>
</feature>
<gene>
    <name evidence="2" type="ORF">GMARGA_LOCUS36798</name>
</gene>
<organism evidence="2 3">
    <name type="scientific">Gigaspora margarita</name>
    <dbReference type="NCBI Taxonomy" id="4874"/>
    <lineage>
        <taxon>Eukaryota</taxon>
        <taxon>Fungi</taxon>
        <taxon>Fungi incertae sedis</taxon>
        <taxon>Mucoromycota</taxon>
        <taxon>Glomeromycotina</taxon>
        <taxon>Glomeromycetes</taxon>
        <taxon>Diversisporales</taxon>
        <taxon>Gigasporaceae</taxon>
        <taxon>Gigaspora</taxon>
    </lineage>
</organism>
<name>A0ABN7WZ06_GIGMA</name>
<dbReference type="Proteomes" id="UP000789901">
    <property type="component" value="Unassembled WGS sequence"/>
</dbReference>
<proteinExistence type="predicted"/>
<keyword evidence="1" id="KW-0472">Membrane</keyword>
<keyword evidence="1" id="KW-0812">Transmembrane</keyword>
<comment type="caution">
    <text evidence="2">The sequence shown here is derived from an EMBL/GenBank/DDBJ whole genome shotgun (WGS) entry which is preliminary data.</text>
</comment>
<evidence type="ECO:0000256" key="1">
    <source>
        <dbReference type="SAM" id="Phobius"/>
    </source>
</evidence>